<evidence type="ECO:0000313" key="1">
    <source>
        <dbReference type="EMBL" id="KNZ43273.1"/>
    </source>
</evidence>
<dbReference type="Gene3D" id="3.40.50.150">
    <property type="entry name" value="Vaccinia Virus protein VP39"/>
    <property type="match status" value="1"/>
</dbReference>
<proteinExistence type="predicted"/>
<dbReference type="SUPFAM" id="SSF53335">
    <property type="entry name" value="S-adenosyl-L-methionine-dependent methyltransferases"/>
    <property type="match status" value="1"/>
</dbReference>
<dbReference type="CDD" id="cd02440">
    <property type="entry name" value="AdoMet_MTases"/>
    <property type="match status" value="1"/>
</dbReference>
<gene>
    <name evidence="1" type="ORF">AKG39_02200</name>
</gene>
<reference evidence="2" key="1">
    <citation type="submission" date="2015-07" db="EMBL/GenBank/DDBJ databases">
        <title>Draft genome sequence of Acetobacterium bakii DSM 8293, a potential psychrophilic chemical producer through syngas fermentation.</title>
        <authorList>
            <person name="Song Y."/>
            <person name="Hwang S."/>
            <person name="Cho B.-K."/>
        </authorList>
    </citation>
    <scope>NUCLEOTIDE SEQUENCE [LARGE SCALE GENOMIC DNA]</scope>
    <source>
        <strain evidence="2">DSM 8239</strain>
    </source>
</reference>
<dbReference type="InterPro" id="IPR029063">
    <property type="entry name" value="SAM-dependent_MTases_sf"/>
</dbReference>
<dbReference type="InterPro" id="IPR010719">
    <property type="entry name" value="MnmM_MeTrfase"/>
</dbReference>
<protein>
    <recommendedName>
        <fullName evidence="3">SAM-dependent methyltransferase</fullName>
    </recommendedName>
</protein>
<organism evidence="1 2">
    <name type="scientific">Acetobacterium bakii</name>
    <dbReference type="NCBI Taxonomy" id="52689"/>
    <lineage>
        <taxon>Bacteria</taxon>
        <taxon>Bacillati</taxon>
        <taxon>Bacillota</taxon>
        <taxon>Clostridia</taxon>
        <taxon>Eubacteriales</taxon>
        <taxon>Eubacteriaceae</taxon>
        <taxon>Acetobacterium</taxon>
    </lineage>
</organism>
<dbReference type="PANTHER" id="PTHR35276:SF1">
    <property type="entry name" value="TRNA (MNM(5)S(2)U34)-METHYLTRANSFERASE, CHLOROPLASTIC"/>
    <property type="match status" value="1"/>
</dbReference>
<dbReference type="Proteomes" id="UP000036873">
    <property type="component" value="Unassembled WGS sequence"/>
</dbReference>
<dbReference type="OrthoDB" id="9792989at2"/>
<dbReference type="AlphaFoldDB" id="A0A0L6U441"/>
<evidence type="ECO:0000313" key="2">
    <source>
        <dbReference type="Proteomes" id="UP000036873"/>
    </source>
</evidence>
<dbReference type="EMBL" id="LGYO01000006">
    <property type="protein sequence ID" value="KNZ43273.1"/>
    <property type="molecule type" value="Genomic_DNA"/>
</dbReference>
<name>A0A0L6U441_9FIRM</name>
<dbReference type="Pfam" id="PF06962">
    <property type="entry name" value="rRNA_methylase"/>
    <property type="match status" value="1"/>
</dbReference>
<sequence>MTFPLNFSNPVPVAVENNLIRVTTLAGEFIKSVIEPGDIVVDATAGTGEDTLLLAQCTGGYGSVYAFDIQKAALEQVKEKLEKNGLESRVVLIHHSHEELAEVLALKGINPSTVKAIVFNLGYLPNGDHHIVTSDKTTLRALEAALTLLAPRGIITVALYPGHPGGQQEAEAVLNWCETLKKPFVAHHFRTLNRKSPPTLVIIQRMR</sequence>
<keyword evidence="2" id="KW-1185">Reference proteome</keyword>
<comment type="caution">
    <text evidence="1">The sequence shown here is derived from an EMBL/GenBank/DDBJ whole genome shotgun (WGS) entry which is preliminary data.</text>
</comment>
<dbReference type="PANTHER" id="PTHR35276">
    <property type="entry name" value="S-ADENOSYL-L-METHIONINE-DEPENDENT METHYLTRANSFERASES SUPERFAMILY PROTEIN"/>
    <property type="match status" value="1"/>
</dbReference>
<accession>A0A0L6U441</accession>
<dbReference type="STRING" id="52689.AKG39_02200"/>
<evidence type="ECO:0008006" key="3">
    <source>
        <dbReference type="Google" id="ProtNLM"/>
    </source>
</evidence>